<evidence type="ECO:0000313" key="2">
    <source>
        <dbReference type="Proteomes" id="UP001597186"/>
    </source>
</evidence>
<evidence type="ECO:0000313" key="1">
    <source>
        <dbReference type="EMBL" id="MFD1510560.1"/>
    </source>
</evidence>
<reference evidence="2" key="1">
    <citation type="journal article" date="2019" name="Int. J. Syst. Evol. Microbiol.">
        <title>The Global Catalogue of Microorganisms (GCM) 10K type strain sequencing project: providing services to taxonomists for standard genome sequencing and annotation.</title>
        <authorList>
            <consortium name="The Broad Institute Genomics Platform"/>
            <consortium name="The Broad Institute Genome Sequencing Center for Infectious Disease"/>
            <person name="Wu L."/>
            <person name="Ma J."/>
        </authorList>
    </citation>
    <scope>NUCLEOTIDE SEQUENCE [LARGE SCALE GENOMIC DNA]</scope>
    <source>
        <strain evidence="2">CGMCC 1.12477</strain>
    </source>
</reference>
<dbReference type="Gene3D" id="3.40.50.300">
    <property type="entry name" value="P-loop containing nucleotide triphosphate hydrolases"/>
    <property type="match status" value="1"/>
</dbReference>
<sequence length="322" mass="35904">MVDHAKIGQQLSALRNLHIASERDTEFQSHIERLLKRDEAGAIIPDPVRFTQTGETRGILVLDEPGGGKTTLVERGLRKLPALAQGPYGEPRYIASVVPNPATFKSMALSLLEVTGYPAVSPQREAWSMWQIVRKRMTELGITVLWIDEAHDLFCADRNVILRGLKTLMQGDDALIVILSGTMKLGEIIRTDPQVQRRFSTLILPPVSEEEDRDMFASVISTYCEKVGLTPPDAPDLVGRLFRASRSRFGRAVETVIGAIERALLEGADTLELEHFAEYWAIQEGCTVEMNVFHVDDWWDVPVDKPAAELAPKPKRGRKKAA</sequence>
<dbReference type="RefSeq" id="WP_379916853.1">
    <property type="nucleotide sequence ID" value="NZ_JBHUDD010000128.1"/>
</dbReference>
<gene>
    <name evidence="1" type="ORF">ACFTOW_14305</name>
</gene>
<dbReference type="SUPFAM" id="SSF52540">
    <property type="entry name" value="P-loop containing nucleoside triphosphate hydrolases"/>
    <property type="match status" value="1"/>
</dbReference>
<dbReference type="InterPro" id="IPR008868">
    <property type="entry name" value="TniB"/>
</dbReference>
<proteinExistence type="predicted"/>
<accession>A0ABW4EHC7</accession>
<organism evidence="1 2">
    <name type="scientific">Lacimonas salitolerans</name>
    <dbReference type="NCBI Taxonomy" id="1323750"/>
    <lineage>
        <taxon>Bacteria</taxon>
        <taxon>Pseudomonadati</taxon>
        <taxon>Pseudomonadota</taxon>
        <taxon>Alphaproteobacteria</taxon>
        <taxon>Rhodobacterales</taxon>
        <taxon>Paracoccaceae</taxon>
        <taxon>Lacimonas</taxon>
    </lineage>
</organism>
<comment type="caution">
    <text evidence="1">The sequence shown here is derived from an EMBL/GenBank/DDBJ whole genome shotgun (WGS) entry which is preliminary data.</text>
</comment>
<keyword evidence="2" id="KW-1185">Reference proteome</keyword>
<protein>
    <submittedName>
        <fullName evidence="1">TniB family NTP-binding protein</fullName>
    </submittedName>
</protein>
<dbReference type="Proteomes" id="UP001597186">
    <property type="component" value="Unassembled WGS sequence"/>
</dbReference>
<dbReference type="Pfam" id="PF05621">
    <property type="entry name" value="TniB"/>
    <property type="match status" value="1"/>
</dbReference>
<dbReference type="EMBL" id="JBHUDD010000128">
    <property type="protein sequence ID" value="MFD1510560.1"/>
    <property type="molecule type" value="Genomic_DNA"/>
</dbReference>
<dbReference type="InterPro" id="IPR027417">
    <property type="entry name" value="P-loop_NTPase"/>
</dbReference>
<name>A0ABW4EHC7_9RHOB</name>